<feature type="domain" description="PI3K/PI4K catalytic" evidence="3">
    <location>
        <begin position="73"/>
        <end position="337"/>
    </location>
</feature>
<dbReference type="SMART" id="SM00146">
    <property type="entry name" value="PI3Kc"/>
    <property type="match status" value="1"/>
</dbReference>
<keyword evidence="5" id="KW-1185">Reference proteome</keyword>
<dbReference type="Gene3D" id="3.30.1010.10">
    <property type="entry name" value="Phosphatidylinositol 3-kinase Catalytic Subunit, Chain A, domain 4"/>
    <property type="match status" value="1"/>
</dbReference>
<evidence type="ECO:0000256" key="1">
    <source>
        <dbReference type="ARBA" id="ARBA00022679"/>
    </source>
</evidence>
<dbReference type="OrthoDB" id="67688at2759"/>
<dbReference type="PROSITE" id="PS50290">
    <property type="entry name" value="PI3_4_KINASE_3"/>
    <property type="match status" value="1"/>
</dbReference>
<organism evidence="4 5">
    <name type="scientific">Ichthyophthirius multifiliis</name>
    <name type="common">White spot disease agent</name>
    <name type="synonym">Ich</name>
    <dbReference type="NCBI Taxonomy" id="5932"/>
    <lineage>
        <taxon>Eukaryota</taxon>
        <taxon>Sar</taxon>
        <taxon>Alveolata</taxon>
        <taxon>Ciliophora</taxon>
        <taxon>Intramacronucleata</taxon>
        <taxon>Oligohymenophorea</taxon>
        <taxon>Hymenostomatida</taxon>
        <taxon>Ophryoglenina</taxon>
        <taxon>Ichthyophthirius</taxon>
    </lineage>
</organism>
<dbReference type="GO" id="GO:0016303">
    <property type="term" value="F:1-phosphatidylinositol-3-kinase activity"/>
    <property type="evidence" value="ECO:0007669"/>
    <property type="project" value="UniProtKB-EC"/>
</dbReference>
<dbReference type="InterPro" id="IPR000403">
    <property type="entry name" value="PI3/4_kinase_cat_dom"/>
</dbReference>
<dbReference type="PANTHER" id="PTHR10048">
    <property type="entry name" value="PHOSPHATIDYLINOSITOL KINASE"/>
    <property type="match status" value="1"/>
</dbReference>
<keyword evidence="1 4" id="KW-0808">Transferase</keyword>
<dbReference type="STRING" id="857967.G0R5F1"/>
<evidence type="ECO:0000259" key="3">
    <source>
        <dbReference type="PROSITE" id="PS50290"/>
    </source>
</evidence>
<name>G0R5F1_ICHMU</name>
<dbReference type="EMBL" id="GL984369">
    <property type="protein sequence ID" value="EGR27309.1"/>
    <property type="molecule type" value="Genomic_DNA"/>
</dbReference>
<dbReference type="CDD" id="cd00896">
    <property type="entry name" value="PI3Kc_III"/>
    <property type="match status" value="1"/>
</dbReference>
<dbReference type="InterPro" id="IPR057756">
    <property type="entry name" value="PI3-kinase_type3/VPS34_cat"/>
</dbReference>
<keyword evidence="2" id="KW-0418">Kinase</keyword>
<dbReference type="GO" id="GO:0048015">
    <property type="term" value="P:phosphatidylinositol-mediated signaling"/>
    <property type="evidence" value="ECO:0007669"/>
    <property type="project" value="TreeGrafter"/>
</dbReference>
<evidence type="ECO:0000313" key="4">
    <source>
        <dbReference type="EMBL" id="EGR27309.1"/>
    </source>
</evidence>
<dbReference type="OMA" id="EVTINAC"/>
<accession>G0R5F1</accession>
<gene>
    <name evidence="4" type="ORF">IMG5_198170</name>
</gene>
<dbReference type="InterPro" id="IPR015433">
    <property type="entry name" value="PI3/4_kinase"/>
</dbReference>
<evidence type="ECO:0000313" key="5">
    <source>
        <dbReference type="Proteomes" id="UP000008983"/>
    </source>
</evidence>
<dbReference type="EC" id="2.7.1.137" evidence="4"/>
<dbReference type="Proteomes" id="UP000008983">
    <property type="component" value="Unassembled WGS sequence"/>
</dbReference>
<dbReference type="AlphaFoldDB" id="G0R5F1"/>
<dbReference type="PANTHER" id="PTHR10048:SF7">
    <property type="entry name" value="PHOSPHATIDYLINOSITOL 3-KINASE CATALYTIC SUBUNIT TYPE 3"/>
    <property type="match status" value="1"/>
</dbReference>
<dbReference type="SUPFAM" id="SSF56112">
    <property type="entry name" value="Protein kinase-like (PK-like)"/>
    <property type="match status" value="1"/>
</dbReference>
<sequence length="353" mass="41219">MLTKLQINNKVIYQVLVQQQAFRDKLQNLVQILKGKDRQQQIHIIKEKLNSEDFKFEKHPFCLNTKIILTDHIPQLSSVFKSAMAPIKLTFRAQEIDYNENLEKKISLVELIYKNGDDLRQDQLVMQIFNLMDVLLKGVKQDFKLTPYKVLACSKNDGFVEFVPNAATIQDILKNEEEDQLFNSITNSQLMNNYMLSCAGYCVITYFLGIGDRHLENLMIDSQGKFFHIDFGFILGEDPKPYPPPIKLCKQMVEAMGGLQSPIYQEFKKKCVNAYIYLRKYGKFIVNLFHLMINSGIKDMSFQALEKMVEKFNLNQNDFDAELHFLSILDQSVNALFPFLFDIMHQWSSYWKN</sequence>
<dbReference type="GO" id="GO:0034272">
    <property type="term" value="C:phosphatidylinositol 3-kinase complex, class III, type II"/>
    <property type="evidence" value="ECO:0007669"/>
    <property type="project" value="TreeGrafter"/>
</dbReference>
<dbReference type="GO" id="GO:0006897">
    <property type="term" value="P:endocytosis"/>
    <property type="evidence" value="ECO:0007669"/>
    <property type="project" value="TreeGrafter"/>
</dbReference>
<dbReference type="Gene3D" id="1.10.1070.11">
    <property type="entry name" value="Phosphatidylinositol 3-/4-kinase, catalytic domain"/>
    <property type="match status" value="1"/>
</dbReference>
<dbReference type="InterPro" id="IPR011009">
    <property type="entry name" value="Kinase-like_dom_sf"/>
</dbReference>
<dbReference type="InterPro" id="IPR036940">
    <property type="entry name" value="PI3/4_kinase_cat_sf"/>
</dbReference>
<dbReference type="GO" id="GO:0000045">
    <property type="term" value="P:autophagosome assembly"/>
    <property type="evidence" value="ECO:0007669"/>
    <property type="project" value="TreeGrafter"/>
</dbReference>
<protein>
    <submittedName>
        <fullName evidence="4">Phosphatidylinositol 3-kinase catalytic subunit type 3, putative</fullName>
        <ecNumber evidence="4">2.7.1.137</ecNumber>
    </submittedName>
</protein>
<dbReference type="GO" id="GO:0005777">
    <property type="term" value="C:peroxisome"/>
    <property type="evidence" value="ECO:0007669"/>
    <property type="project" value="TreeGrafter"/>
</dbReference>
<dbReference type="GO" id="GO:0000407">
    <property type="term" value="C:phagophore assembly site"/>
    <property type="evidence" value="ECO:0007669"/>
    <property type="project" value="TreeGrafter"/>
</dbReference>
<proteinExistence type="predicted"/>
<dbReference type="GO" id="GO:0005768">
    <property type="term" value="C:endosome"/>
    <property type="evidence" value="ECO:0007669"/>
    <property type="project" value="TreeGrafter"/>
</dbReference>
<reference evidence="4 5" key="1">
    <citation type="submission" date="2011-07" db="EMBL/GenBank/DDBJ databases">
        <authorList>
            <person name="Coyne R."/>
            <person name="Brami D."/>
            <person name="Johnson J."/>
            <person name="Hostetler J."/>
            <person name="Hannick L."/>
            <person name="Clark T."/>
            <person name="Cassidy-Hanley D."/>
            <person name="Inman J."/>
        </authorList>
    </citation>
    <scope>NUCLEOTIDE SEQUENCE [LARGE SCALE GENOMIC DNA]</scope>
    <source>
        <strain evidence="4 5">G5</strain>
    </source>
</reference>
<dbReference type="eggNOG" id="KOG0906">
    <property type="taxonomic scope" value="Eukaryota"/>
</dbReference>
<dbReference type="GeneID" id="14903376"/>
<dbReference type="GO" id="GO:0034271">
    <property type="term" value="C:phosphatidylinositol 3-kinase complex, class III, type I"/>
    <property type="evidence" value="ECO:0007669"/>
    <property type="project" value="TreeGrafter"/>
</dbReference>
<dbReference type="RefSeq" id="XP_004024193.1">
    <property type="nucleotide sequence ID" value="XM_004024144.1"/>
</dbReference>
<evidence type="ECO:0000256" key="2">
    <source>
        <dbReference type="ARBA" id="ARBA00022777"/>
    </source>
</evidence>
<dbReference type="InParanoid" id="G0R5F1"/>
<dbReference type="Pfam" id="PF00454">
    <property type="entry name" value="PI3_PI4_kinase"/>
    <property type="match status" value="2"/>
</dbReference>